<evidence type="ECO:0000256" key="2">
    <source>
        <dbReference type="ARBA" id="ARBA00022448"/>
    </source>
</evidence>
<dbReference type="AlphaFoldDB" id="A0A1U9NK94"/>
<gene>
    <name evidence="4" type="primary">ntpG</name>
    <name evidence="4" type="ORF">STSP2_01164</name>
</gene>
<dbReference type="SUPFAM" id="SSF159468">
    <property type="entry name" value="AtpF-like"/>
    <property type="match status" value="1"/>
</dbReference>
<keyword evidence="5" id="KW-1185">Reference proteome</keyword>
<accession>A0A1U9NK94</accession>
<name>A0A1U9NK94_9BACT</name>
<dbReference type="Proteomes" id="UP000189674">
    <property type="component" value="Chromosome"/>
</dbReference>
<organism evidence="4 5">
    <name type="scientific">Anaerohalosphaera lusitana</name>
    <dbReference type="NCBI Taxonomy" id="1936003"/>
    <lineage>
        <taxon>Bacteria</taxon>
        <taxon>Pseudomonadati</taxon>
        <taxon>Planctomycetota</taxon>
        <taxon>Phycisphaerae</taxon>
        <taxon>Sedimentisphaerales</taxon>
        <taxon>Anaerohalosphaeraceae</taxon>
        <taxon>Anaerohalosphaera</taxon>
    </lineage>
</organism>
<reference evidence="5" key="1">
    <citation type="submission" date="2017-02" db="EMBL/GenBank/DDBJ databases">
        <title>Comparative genomics and description of representatives of a novel lineage of planctomycetes thriving in anoxic sediments.</title>
        <authorList>
            <person name="Spring S."/>
            <person name="Bunk B."/>
            <person name="Sproer C."/>
        </authorList>
    </citation>
    <scope>NUCLEOTIDE SEQUENCE [LARGE SCALE GENOMIC DNA]</scope>
    <source>
        <strain evidence="5">ST-NAGAB-D1</strain>
    </source>
</reference>
<dbReference type="KEGG" id="alus:STSP2_01164"/>
<dbReference type="STRING" id="1936003.STSP2_01164"/>
<dbReference type="Pfam" id="PF01990">
    <property type="entry name" value="ATP-synt_F"/>
    <property type="match status" value="1"/>
</dbReference>
<evidence type="ECO:0000313" key="5">
    <source>
        <dbReference type="Proteomes" id="UP000189674"/>
    </source>
</evidence>
<keyword evidence="2" id="KW-0813">Transport</keyword>
<comment type="similarity">
    <text evidence="1">Belongs to the V-ATPase F subunit family.</text>
</comment>
<protein>
    <submittedName>
        <fullName evidence="4">V-type sodium pump subunit G</fullName>
    </submittedName>
</protein>
<dbReference type="EMBL" id="CP019791">
    <property type="protein sequence ID" value="AQT68010.1"/>
    <property type="molecule type" value="Genomic_DNA"/>
</dbReference>
<evidence type="ECO:0000313" key="4">
    <source>
        <dbReference type="EMBL" id="AQT68010.1"/>
    </source>
</evidence>
<dbReference type="GO" id="GO:0046961">
    <property type="term" value="F:proton-transporting ATPase activity, rotational mechanism"/>
    <property type="evidence" value="ECO:0007669"/>
    <property type="project" value="InterPro"/>
</dbReference>
<proteinExistence type="inferred from homology"/>
<sequence length="106" mass="10972">MESKVAVLGGADFTMAFKALGIDTFPVEFNEDSVTKAANEVLKEKYGLVVVAENVVELAQPLLEKSAGHATPCVVVVPFLAEPSGVATAALSKQLKLATGIDILAG</sequence>
<dbReference type="InterPro" id="IPR036906">
    <property type="entry name" value="ATPase_V1_fsu_sf"/>
</dbReference>
<dbReference type="RefSeq" id="WP_146660663.1">
    <property type="nucleotide sequence ID" value="NZ_CP019791.1"/>
</dbReference>
<dbReference type="Gene3D" id="3.40.50.10580">
    <property type="entry name" value="ATPase, V1 complex, subunit F"/>
    <property type="match status" value="1"/>
</dbReference>
<evidence type="ECO:0000256" key="3">
    <source>
        <dbReference type="ARBA" id="ARBA00023065"/>
    </source>
</evidence>
<keyword evidence="3" id="KW-0406">Ion transport</keyword>
<dbReference type="InterPro" id="IPR008218">
    <property type="entry name" value="ATPase_V1-cplx_f_g_su"/>
</dbReference>
<dbReference type="OrthoDB" id="5311at2"/>
<evidence type="ECO:0000256" key="1">
    <source>
        <dbReference type="ARBA" id="ARBA00010148"/>
    </source>
</evidence>